<comment type="caution">
    <text evidence="1">The sequence shown here is derived from an EMBL/GenBank/DDBJ whole genome shotgun (WGS) entry which is preliminary data.</text>
</comment>
<evidence type="ECO:0000313" key="2">
    <source>
        <dbReference type="Proteomes" id="UP000614350"/>
    </source>
</evidence>
<keyword evidence="2" id="KW-1185">Reference proteome</keyword>
<dbReference type="AlphaFoldDB" id="A0A834MRE7"/>
<dbReference type="Proteomes" id="UP000614350">
    <property type="component" value="Unassembled WGS sequence"/>
</dbReference>
<gene>
    <name evidence="1" type="ORF">HZH66_014548</name>
</gene>
<reference evidence="1" key="1">
    <citation type="journal article" date="2020" name="G3 (Bethesda)">
        <title>High-Quality Assemblies for Three Invasive Social Wasps from the &lt;i&gt;Vespula&lt;/i&gt; Genus.</title>
        <authorList>
            <person name="Harrop T.W.R."/>
            <person name="Guhlin J."/>
            <person name="McLaughlin G.M."/>
            <person name="Permina E."/>
            <person name="Stockwell P."/>
            <person name="Gilligan J."/>
            <person name="Le Lec M.F."/>
            <person name="Gruber M.A.M."/>
            <person name="Quinn O."/>
            <person name="Lovegrove M."/>
            <person name="Duncan E.J."/>
            <person name="Remnant E.J."/>
            <person name="Van Eeckhoven J."/>
            <person name="Graham B."/>
            <person name="Knapp R.A."/>
            <person name="Langford K.W."/>
            <person name="Kronenberg Z."/>
            <person name="Press M.O."/>
            <person name="Eacker S.M."/>
            <person name="Wilson-Rankin E.E."/>
            <person name="Purcell J."/>
            <person name="Lester P.J."/>
            <person name="Dearden P.K."/>
        </authorList>
    </citation>
    <scope>NUCLEOTIDE SEQUENCE</scope>
    <source>
        <strain evidence="1">Marl-1</strain>
    </source>
</reference>
<protein>
    <submittedName>
        <fullName evidence="1">Uncharacterized protein</fullName>
    </submittedName>
</protein>
<evidence type="ECO:0000313" key="1">
    <source>
        <dbReference type="EMBL" id="KAF7380193.1"/>
    </source>
</evidence>
<name>A0A834MRE7_VESVU</name>
<accession>A0A834MRE7</accession>
<dbReference type="EMBL" id="JACSEA010000022">
    <property type="protein sequence ID" value="KAF7380193.1"/>
    <property type="molecule type" value="Genomic_DNA"/>
</dbReference>
<proteinExistence type="predicted"/>
<organism evidence="1 2">
    <name type="scientific">Vespula vulgaris</name>
    <name type="common">Yellow jacket</name>
    <name type="synonym">Wasp</name>
    <dbReference type="NCBI Taxonomy" id="7454"/>
    <lineage>
        <taxon>Eukaryota</taxon>
        <taxon>Metazoa</taxon>
        <taxon>Ecdysozoa</taxon>
        <taxon>Arthropoda</taxon>
        <taxon>Hexapoda</taxon>
        <taxon>Insecta</taxon>
        <taxon>Pterygota</taxon>
        <taxon>Neoptera</taxon>
        <taxon>Endopterygota</taxon>
        <taxon>Hymenoptera</taxon>
        <taxon>Apocrita</taxon>
        <taxon>Aculeata</taxon>
        <taxon>Vespoidea</taxon>
        <taxon>Vespidae</taxon>
        <taxon>Vespinae</taxon>
        <taxon>Vespula</taxon>
    </lineage>
</organism>
<sequence>MRRRIIAVKRVRQATDGSGVVLTRRNQARSRSLRLVTRARPSGQAKFTDTRRSCPLRRVVGLAQENQTDIDL</sequence>